<accession>A0A4Y9T191</accession>
<protein>
    <submittedName>
        <fullName evidence="2">Uncharacterized protein</fullName>
    </submittedName>
</protein>
<dbReference type="Proteomes" id="UP000297258">
    <property type="component" value="Unassembled WGS sequence"/>
</dbReference>
<evidence type="ECO:0000313" key="3">
    <source>
        <dbReference type="Proteomes" id="UP000297258"/>
    </source>
</evidence>
<gene>
    <name evidence="2" type="ORF">E4O92_09290</name>
</gene>
<sequence length="161" mass="16515">MDRHQAKGGEMNGKHSGSGSGRPGGHDEATLGIGGPTSGEAGATLTHETMAETGGSGGSGLTRNDAGIAGETALPTDALHRQAGHLPDETDCHPPRSERDDPALMSHSRGALDTRSEQAGAYETGLGMPQTGANQSPADMEHDKDQNNPAWFHKAGQGQVD</sequence>
<proteinExistence type="predicted"/>
<dbReference type="EMBL" id="SPUM01000051">
    <property type="protein sequence ID" value="TFW32660.1"/>
    <property type="molecule type" value="Genomic_DNA"/>
</dbReference>
<organism evidence="2 3">
    <name type="scientific">Massilia horti</name>
    <dbReference type="NCBI Taxonomy" id="2562153"/>
    <lineage>
        <taxon>Bacteria</taxon>
        <taxon>Pseudomonadati</taxon>
        <taxon>Pseudomonadota</taxon>
        <taxon>Betaproteobacteria</taxon>
        <taxon>Burkholderiales</taxon>
        <taxon>Oxalobacteraceae</taxon>
        <taxon>Telluria group</taxon>
        <taxon>Massilia</taxon>
    </lineage>
</organism>
<evidence type="ECO:0000313" key="2">
    <source>
        <dbReference type="EMBL" id="TFW32660.1"/>
    </source>
</evidence>
<name>A0A4Y9T191_9BURK</name>
<reference evidence="2 3" key="1">
    <citation type="submission" date="2019-03" db="EMBL/GenBank/DDBJ databases">
        <title>Draft genome of Massilia hortus sp. nov., a novel bacterial species of the Oxalobacteraceae family.</title>
        <authorList>
            <person name="Peta V."/>
            <person name="Raths R."/>
            <person name="Bucking H."/>
        </authorList>
    </citation>
    <scope>NUCLEOTIDE SEQUENCE [LARGE SCALE GENOMIC DNA]</scope>
    <source>
        <strain evidence="2 3">ONC3</strain>
    </source>
</reference>
<dbReference type="RefSeq" id="WP_135189491.1">
    <property type="nucleotide sequence ID" value="NZ_SPUM01000051.1"/>
</dbReference>
<dbReference type="AlphaFoldDB" id="A0A4Y9T191"/>
<comment type="caution">
    <text evidence="2">The sequence shown here is derived from an EMBL/GenBank/DDBJ whole genome shotgun (WGS) entry which is preliminary data.</text>
</comment>
<feature type="region of interest" description="Disordered" evidence="1">
    <location>
        <begin position="1"/>
        <end position="161"/>
    </location>
</feature>
<keyword evidence="3" id="KW-1185">Reference proteome</keyword>
<dbReference type="OrthoDB" id="8757064at2"/>
<evidence type="ECO:0000256" key="1">
    <source>
        <dbReference type="SAM" id="MobiDB-lite"/>
    </source>
</evidence>
<feature type="compositionally biased region" description="Basic and acidic residues" evidence="1">
    <location>
        <begin position="86"/>
        <end position="102"/>
    </location>
</feature>